<dbReference type="Gene3D" id="3.30.390.30">
    <property type="match status" value="1"/>
</dbReference>
<evidence type="ECO:0000256" key="3">
    <source>
        <dbReference type="ARBA" id="ARBA00022827"/>
    </source>
</evidence>
<dbReference type="InterPro" id="IPR036188">
    <property type="entry name" value="FAD/NAD-bd_sf"/>
</dbReference>
<dbReference type="Proteomes" id="UP000249282">
    <property type="component" value="Unassembled WGS sequence"/>
</dbReference>
<keyword evidence="5" id="KW-0520">NAD</keyword>
<keyword evidence="2" id="KW-0285">Flavoprotein</keyword>
<evidence type="ECO:0000256" key="2">
    <source>
        <dbReference type="ARBA" id="ARBA00022630"/>
    </source>
</evidence>
<comment type="caution">
    <text evidence="7">The sequence shown here is derived from an EMBL/GenBank/DDBJ whole genome shotgun (WGS) entry which is preliminary data.</text>
</comment>
<organism evidence="7 8">
    <name type="scientific">Acinetobacter johnsonii</name>
    <dbReference type="NCBI Taxonomy" id="40214"/>
    <lineage>
        <taxon>Bacteria</taxon>
        <taxon>Pseudomonadati</taxon>
        <taxon>Pseudomonadota</taxon>
        <taxon>Gammaproteobacteria</taxon>
        <taxon>Moraxellales</taxon>
        <taxon>Moraxellaceae</taxon>
        <taxon>Acinetobacter</taxon>
    </lineage>
</organism>
<dbReference type="SUPFAM" id="SSF51905">
    <property type="entry name" value="FAD/NAD(P)-binding domain"/>
    <property type="match status" value="1"/>
</dbReference>
<comment type="cofactor">
    <cofactor evidence="5">
        <name>FAD</name>
        <dbReference type="ChEBI" id="CHEBI:57692"/>
    </cofactor>
    <text evidence="5">Binds 1 FAD per subunit.</text>
</comment>
<dbReference type="PIRSF" id="PIRSF000350">
    <property type="entry name" value="Mercury_reductase_MerA"/>
    <property type="match status" value="1"/>
</dbReference>
<dbReference type="InterPro" id="IPR001100">
    <property type="entry name" value="Pyr_nuc-diS_OxRdtase"/>
</dbReference>
<evidence type="ECO:0000313" key="8">
    <source>
        <dbReference type="Proteomes" id="UP000249282"/>
    </source>
</evidence>
<dbReference type="PANTHER" id="PTHR43014:SF4">
    <property type="entry name" value="PYRIDINE NUCLEOTIDE-DISULFIDE OXIDOREDUCTASE RCLA-RELATED"/>
    <property type="match status" value="1"/>
</dbReference>
<evidence type="ECO:0000256" key="1">
    <source>
        <dbReference type="ARBA" id="ARBA00007532"/>
    </source>
</evidence>
<dbReference type="EMBL" id="QFQJ01000122">
    <property type="protein sequence ID" value="PZQ85383.1"/>
    <property type="molecule type" value="Genomic_DNA"/>
</dbReference>
<evidence type="ECO:0000256" key="4">
    <source>
        <dbReference type="PIRSR" id="PIRSR000350-2"/>
    </source>
</evidence>
<sequence>MSRLDKRLLMYDLIIIGAGTAGIAAYQQAVKSTQNLLIINDGPWDTTCARVGCMPSKVLISTANRMHDIQHADRVGLQVESKIDRSQVMQHVQKLRDRFTRSTLKTVESWTESHKIQGRARFVDSKTVEVNGQHYQAKSFILAVGSTPSFDPAWKNELGDRLITSNQIFELNALPKSLAVIGSGVIAIELAQAMQRLGVNTTVFARSRKVGVLTSPKLQQLAQTEISTELEIKFEVLPTEVKYINNQVELRFTENGQPKTLNVDYLLVATGRSSLLNTLKLENIDTSFKDLKHLPVDPETKQLADYPIFIIGDAHTDTPLQHEAAHEGKVSVKNALNFPTIESCKTLIPLGIVFSSPEMAMVGQNFKQLQSAPINFVIGEVSYVKQGRALVLGKNHGAIEVYVEKSSRKLLGAELLTESTEHLAHLLAWMIAEQLTVDEILEKPFYHPTLEEGLRAALKHARRQLDTIPKLRNS</sequence>
<feature type="binding site" evidence="5">
    <location>
        <position position="313"/>
    </location>
    <ligand>
        <name>FAD</name>
        <dbReference type="ChEBI" id="CHEBI:57692"/>
    </ligand>
</feature>
<dbReference type="AlphaFoldDB" id="A0A2W5T1K3"/>
<feature type="binding site" evidence="5">
    <location>
        <begin position="182"/>
        <end position="189"/>
    </location>
    <ligand>
        <name>NAD(+)</name>
        <dbReference type="ChEBI" id="CHEBI:57540"/>
    </ligand>
</feature>
<feature type="binding site" evidence="5">
    <location>
        <position position="57"/>
    </location>
    <ligand>
        <name>FAD</name>
        <dbReference type="ChEBI" id="CHEBI:57692"/>
    </ligand>
</feature>
<evidence type="ECO:0000256" key="5">
    <source>
        <dbReference type="PIRSR" id="PIRSR000350-3"/>
    </source>
</evidence>
<dbReference type="PRINTS" id="PR00368">
    <property type="entry name" value="FADPNR"/>
</dbReference>
<proteinExistence type="inferred from homology"/>
<dbReference type="GO" id="GO:0003955">
    <property type="term" value="F:NAD(P)H dehydrogenase (quinone) activity"/>
    <property type="evidence" value="ECO:0007669"/>
    <property type="project" value="TreeGrafter"/>
</dbReference>
<dbReference type="InterPro" id="IPR016156">
    <property type="entry name" value="FAD/NAD-linked_Rdtase_dimer_sf"/>
</dbReference>
<protein>
    <submittedName>
        <fullName evidence="7">Dihydrolipoyl dehydrogenase</fullName>
    </submittedName>
</protein>
<dbReference type="PANTHER" id="PTHR43014">
    <property type="entry name" value="MERCURIC REDUCTASE"/>
    <property type="match status" value="1"/>
</dbReference>
<evidence type="ECO:0000313" key="7">
    <source>
        <dbReference type="EMBL" id="PZQ85383.1"/>
    </source>
</evidence>
<dbReference type="Pfam" id="PF07992">
    <property type="entry name" value="Pyr_redox_2"/>
    <property type="match status" value="1"/>
</dbReference>
<comment type="similarity">
    <text evidence="1">Belongs to the class-I pyridine nucleotide-disulfide oxidoreductase family.</text>
</comment>
<feature type="binding site" evidence="5">
    <location>
        <position position="271"/>
    </location>
    <ligand>
        <name>NAD(+)</name>
        <dbReference type="ChEBI" id="CHEBI:57540"/>
    </ligand>
</feature>
<dbReference type="InterPro" id="IPR004099">
    <property type="entry name" value="Pyr_nucl-diS_OxRdtase_dimer"/>
</dbReference>
<dbReference type="GO" id="GO:0050660">
    <property type="term" value="F:flavin adenine dinucleotide binding"/>
    <property type="evidence" value="ECO:0007669"/>
    <property type="project" value="TreeGrafter"/>
</dbReference>
<dbReference type="InterPro" id="IPR023753">
    <property type="entry name" value="FAD/NAD-binding_dom"/>
</dbReference>
<gene>
    <name evidence="7" type="ORF">DI542_16115</name>
</gene>
<name>A0A2W5T1K3_ACIJO</name>
<dbReference type="SUPFAM" id="SSF55424">
    <property type="entry name" value="FAD/NAD-linked reductases, dimerisation (C-terminal) domain"/>
    <property type="match status" value="1"/>
</dbReference>
<keyword evidence="5" id="KW-0547">Nucleotide-binding</keyword>
<accession>A0A2W5T1K3</accession>
<dbReference type="Gene3D" id="3.50.50.60">
    <property type="entry name" value="FAD/NAD(P)-binding domain"/>
    <property type="match status" value="2"/>
</dbReference>
<keyword evidence="3 5" id="KW-0274">FAD</keyword>
<dbReference type="Pfam" id="PF02852">
    <property type="entry name" value="Pyr_redox_dim"/>
    <property type="match status" value="1"/>
</dbReference>
<reference evidence="7 8" key="1">
    <citation type="submission" date="2017-11" db="EMBL/GenBank/DDBJ databases">
        <title>Infants hospitalized years apart are colonized by the same room-sourced microbial strains.</title>
        <authorList>
            <person name="Brooks B."/>
            <person name="Olm M.R."/>
            <person name="Firek B.A."/>
            <person name="Baker R."/>
            <person name="Thomas B.C."/>
            <person name="Morowitz M.J."/>
            <person name="Banfield J.F."/>
        </authorList>
    </citation>
    <scope>NUCLEOTIDE SEQUENCE [LARGE SCALE GENOMIC DNA]</scope>
    <source>
        <strain evidence="7">S2_003_000_R3_20</strain>
    </source>
</reference>
<feature type="active site" description="Proton acceptor" evidence="4">
    <location>
        <position position="447"/>
    </location>
</feature>
<dbReference type="NCBIfam" id="NF004939">
    <property type="entry name" value="PRK06292.1-1"/>
    <property type="match status" value="1"/>
</dbReference>
<feature type="disulfide bond" description="Redox-active" evidence="6">
    <location>
        <begin position="48"/>
        <end position="53"/>
    </location>
</feature>
<evidence type="ECO:0000256" key="6">
    <source>
        <dbReference type="PIRSR" id="PIRSR000350-4"/>
    </source>
</evidence>
<dbReference type="PRINTS" id="PR00411">
    <property type="entry name" value="PNDRDTASEI"/>
</dbReference>